<dbReference type="InterPro" id="IPR032183">
    <property type="entry name" value="PKD-like"/>
</dbReference>
<evidence type="ECO:0000313" key="2">
    <source>
        <dbReference type="Proteomes" id="UP001325680"/>
    </source>
</evidence>
<protein>
    <submittedName>
        <fullName evidence="1">PKD-like family lipoprotein</fullName>
    </submittedName>
</protein>
<dbReference type="Gene3D" id="2.130.10.10">
    <property type="entry name" value="YVTN repeat-like/Quinoprotein amine dehydrogenase"/>
    <property type="match status" value="1"/>
</dbReference>
<dbReference type="Proteomes" id="UP001325680">
    <property type="component" value="Chromosome"/>
</dbReference>
<dbReference type="Pfam" id="PF16407">
    <property type="entry name" value="PKD_2"/>
    <property type="match status" value="1"/>
</dbReference>
<evidence type="ECO:0000313" key="1">
    <source>
        <dbReference type="EMBL" id="WQD37505.1"/>
    </source>
</evidence>
<keyword evidence="2" id="KW-1185">Reference proteome</keyword>
<organism evidence="1 2">
    <name type="scientific">Niabella yanshanensis</name>
    <dbReference type="NCBI Taxonomy" id="577386"/>
    <lineage>
        <taxon>Bacteria</taxon>
        <taxon>Pseudomonadati</taxon>
        <taxon>Bacteroidota</taxon>
        <taxon>Chitinophagia</taxon>
        <taxon>Chitinophagales</taxon>
        <taxon>Chitinophagaceae</taxon>
        <taxon>Niabella</taxon>
    </lineage>
</organism>
<gene>
    <name evidence="1" type="ORF">U0035_17685</name>
</gene>
<proteinExistence type="predicted"/>
<sequence>MIRQYSFLLMVCSVLLVSCFKDKGNYDITLPVEPVIANLDTVYTAYVGDSLIIEPRITAPAGADIELEWRIMVPEAISDTLYRFRGPSLRTVFGLQSLRYRTRLIVHNKTNGMKYFHWFQIQGVTEFTRGTTVLSVENGTTQFSFVKPDGTVQPRVYEAINNKTLPDDPLHLFYLTNHFTGNTPLGYWIITKNGGVRLNVSTLMEDAINPNTLKDNFFTPPSGIEVGSLQKSPQGVMVGVINGKFYGGATTTWDQSPTYGMFGGFANGEYELDPHFIMTRINNDITYIAFEKNKKQFIRINSYGVPTYFGTDYSVENRTIFDPTGVGMDLTEMVQINSSDTYAYCRDNAGVMQELMFNVNFNGPFTFTARHKRPFIRQELFNTKTRLIATRSGAIYIASGATIYRYNPLNQEVRALNTTFNSDVTMLKLSDDENQLIVGTANSLAYLNISVGNYGDLVSRVDGIPGSPIDIQRRN</sequence>
<dbReference type="InterPro" id="IPR015943">
    <property type="entry name" value="WD40/YVTN_repeat-like_dom_sf"/>
</dbReference>
<accession>A0ABZ0W2K9</accession>
<dbReference type="RefSeq" id="WP_162817925.1">
    <property type="nucleotide sequence ID" value="NZ_CP139960.1"/>
</dbReference>
<name>A0ABZ0W2K9_9BACT</name>
<dbReference type="PROSITE" id="PS51257">
    <property type="entry name" value="PROKAR_LIPOPROTEIN"/>
    <property type="match status" value="1"/>
</dbReference>
<reference evidence="1 2" key="1">
    <citation type="submission" date="2023-12" db="EMBL/GenBank/DDBJ databases">
        <title>Genome sequencing and assembly of bacterial species from a model synthetic community.</title>
        <authorList>
            <person name="Hogle S.L."/>
        </authorList>
    </citation>
    <scope>NUCLEOTIDE SEQUENCE [LARGE SCALE GENOMIC DNA]</scope>
    <source>
        <strain evidence="1 2">HAMBI_3031</strain>
    </source>
</reference>
<dbReference type="EMBL" id="CP139960">
    <property type="protein sequence ID" value="WQD37505.1"/>
    <property type="molecule type" value="Genomic_DNA"/>
</dbReference>